<dbReference type="EMBL" id="SJCY01000013">
    <property type="protein sequence ID" value="TDG35074.1"/>
    <property type="molecule type" value="Genomic_DNA"/>
</dbReference>
<dbReference type="Proteomes" id="UP000295668">
    <property type="component" value="Unassembled WGS sequence"/>
</dbReference>
<name>A0A4R5MHR5_9SPHI</name>
<keyword evidence="1" id="KW-1133">Transmembrane helix</keyword>
<dbReference type="Pfam" id="PF12412">
    <property type="entry name" value="DUF3667"/>
    <property type="match status" value="1"/>
</dbReference>
<feature type="transmembrane region" description="Helical" evidence="1">
    <location>
        <begin position="122"/>
        <end position="141"/>
    </location>
</feature>
<evidence type="ECO:0000256" key="1">
    <source>
        <dbReference type="SAM" id="Phobius"/>
    </source>
</evidence>
<feature type="transmembrane region" description="Helical" evidence="1">
    <location>
        <begin position="148"/>
        <end position="175"/>
    </location>
</feature>
<gene>
    <name evidence="2" type="ORF">EZJ43_15215</name>
</gene>
<organism evidence="2 3">
    <name type="scientific">Pedobacter changchengzhani</name>
    <dbReference type="NCBI Taxonomy" id="2529274"/>
    <lineage>
        <taxon>Bacteria</taxon>
        <taxon>Pseudomonadati</taxon>
        <taxon>Bacteroidota</taxon>
        <taxon>Sphingobacteriia</taxon>
        <taxon>Sphingobacteriales</taxon>
        <taxon>Sphingobacteriaceae</taxon>
        <taxon>Pedobacter</taxon>
    </lineage>
</organism>
<dbReference type="AlphaFoldDB" id="A0A4R5MHR5"/>
<keyword evidence="3" id="KW-1185">Reference proteome</keyword>
<accession>A0A4R5MHR5</accession>
<feature type="transmembrane region" description="Helical" evidence="1">
    <location>
        <begin position="73"/>
        <end position="94"/>
    </location>
</feature>
<dbReference type="OrthoDB" id="7446256at2"/>
<comment type="caution">
    <text evidence="2">The sequence shown here is derived from an EMBL/GenBank/DDBJ whole genome shotgun (WGS) entry which is preliminary data.</text>
</comment>
<protein>
    <submittedName>
        <fullName evidence="2">DUF3667 domain-containing protein</fullName>
    </submittedName>
</protein>
<dbReference type="RefSeq" id="WP_133263572.1">
    <property type="nucleotide sequence ID" value="NZ_SJCY01000013.1"/>
</dbReference>
<proteinExistence type="predicted"/>
<feature type="transmembrane region" description="Helical" evidence="1">
    <location>
        <begin position="212"/>
        <end position="233"/>
    </location>
</feature>
<sequence>MTGCQNCNDQLNSPFCPTCGRASKLKRIDGHYIIHEIEHVLHFEKGILYTILGLLTKPGESVRNFFFENRSRLVKPIIFIIITSLLYTIVTHFFHLEDGYIKYDEVKKSATILIFKWVQDHYGYSNIIMGAFIALWIKILFKKHNYNFFEILILLCFVMGMGMLFFTIFAIFQVITHIELMQAGGIIGFLYAAWAIGQFFGKEKFTNYLKALAAYILGFITFSLSAILLGKLIDLII</sequence>
<reference evidence="2 3" key="1">
    <citation type="submission" date="2019-02" db="EMBL/GenBank/DDBJ databases">
        <title>Pedobacter sp. nov., a novel speices isolated from soil of pinguins habitat in Antarcitica.</title>
        <authorList>
            <person name="He R.-H."/>
        </authorList>
    </citation>
    <scope>NUCLEOTIDE SEQUENCE [LARGE SCALE GENOMIC DNA]</scope>
    <source>
        <strain evidence="2 3">E01020</strain>
    </source>
</reference>
<feature type="transmembrane region" description="Helical" evidence="1">
    <location>
        <begin position="181"/>
        <end position="200"/>
    </location>
</feature>
<evidence type="ECO:0000313" key="2">
    <source>
        <dbReference type="EMBL" id="TDG35074.1"/>
    </source>
</evidence>
<keyword evidence="1" id="KW-0812">Transmembrane</keyword>
<dbReference type="InterPro" id="IPR022134">
    <property type="entry name" value="DUF3667"/>
</dbReference>
<evidence type="ECO:0000313" key="3">
    <source>
        <dbReference type="Proteomes" id="UP000295668"/>
    </source>
</evidence>
<keyword evidence="1" id="KW-0472">Membrane</keyword>